<dbReference type="AlphaFoldDB" id="E5BFL9"/>
<evidence type="ECO:0000313" key="5">
    <source>
        <dbReference type="EMBL" id="EFS20900.1"/>
    </source>
</evidence>
<evidence type="ECO:0000256" key="3">
    <source>
        <dbReference type="SAM" id="Coils"/>
    </source>
</evidence>
<dbReference type="EMBL" id="GG657971">
    <property type="protein sequence ID" value="EFS20900.1"/>
    <property type="molecule type" value="Genomic_DNA"/>
</dbReference>
<proteinExistence type="inferred from homology"/>
<dbReference type="OrthoDB" id="1634048at2"/>
<reference evidence="5 6" key="1">
    <citation type="submission" date="2009-02" db="EMBL/GenBank/DDBJ databases">
        <title>The Genome Sequence of Fusobacterium sp. 3_1_5R.</title>
        <authorList>
            <consortium name="The Broad Institute Genome Sequencing Platform"/>
            <person name="Ward D."/>
            <person name="Young S.K."/>
            <person name="Kodira C.D."/>
            <person name="Zeng Q."/>
            <person name="Koehrsen M."/>
            <person name="Alvarado L."/>
            <person name="Berlin A."/>
            <person name="Borenstein D."/>
            <person name="Chen Z."/>
            <person name="Engels R."/>
            <person name="Freedman E."/>
            <person name="Gellesch M."/>
            <person name="Goldberg J."/>
            <person name="Griggs A."/>
            <person name="Gujja S."/>
            <person name="Heiman D."/>
            <person name="Hepburn T."/>
            <person name="Howarth C."/>
            <person name="Jen D."/>
            <person name="Larson L."/>
            <person name="Lewis B."/>
            <person name="Mehta T."/>
            <person name="Park D."/>
            <person name="Pearson M."/>
            <person name="Roberts A."/>
            <person name="Saif S."/>
            <person name="Shea T."/>
            <person name="Shenoy N."/>
            <person name="Sisk P."/>
            <person name="Stolte C."/>
            <person name="Sykes S."/>
            <person name="Walk T."/>
            <person name="White J."/>
            <person name="Yandava C."/>
            <person name="Allen-Vercoe E."/>
            <person name="Strauss J."/>
            <person name="Ambrose C."/>
            <person name="Lander E."/>
            <person name="Nusbaum C."/>
            <person name="Galagan J."/>
            <person name="Birren B."/>
        </authorList>
    </citation>
    <scope>NUCLEOTIDE SEQUENCE [LARGE SCALE GENOMIC DNA]</scope>
    <source>
        <strain evidence="5 6">3_1_5R</strain>
    </source>
</reference>
<dbReference type="HOGENOM" id="CLU_365142_0_0_0"/>
<dbReference type="Gene3D" id="3.30.930.30">
    <property type="match status" value="1"/>
</dbReference>
<keyword evidence="3" id="KW-0175">Coiled coil</keyword>
<dbReference type="Proteomes" id="UP000002975">
    <property type="component" value="Unassembled WGS sequence"/>
</dbReference>
<dbReference type="Pfam" id="PF03389">
    <property type="entry name" value="MobA_MobL"/>
    <property type="match status" value="1"/>
</dbReference>
<evidence type="ECO:0000256" key="1">
    <source>
        <dbReference type="ARBA" id="ARBA00010873"/>
    </source>
</evidence>
<feature type="domain" description="MobA/MobL protein" evidence="4">
    <location>
        <begin position="33"/>
        <end position="201"/>
    </location>
</feature>
<protein>
    <submittedName>
        <fullName evidence="5">MobA/MobL family protein</fullName>
    </submittedName>
</protein>
<accession>E5BFL9</accession>
<organism evidence="5 6">
    <name type="scientific">Fusobacterium gonidiaformans 3-1-5R</name>
    <dbReference type="NCBI Taxonomy" id="469605"/>
    <lineage>
        <taxon>Bacteria</taxon>
        <taxon>Fusobacteriati</taxon>
        <taxon>Fusobacteriota</taxon>
        <taxon>Fusobacteriia</taxon>
        <taxon>Fusobacteriales</taxon>
        <taxon>Fusobacteriaceae</taxon>
        <taxon>Fusobacterium</taxon>
    </lineage>
</organism>
<dbReference type="BioCyc" id="FSP469605-HMP:GTSP-400-MONOMER"/>
<feature type="coiled-coil region" evidence="3">
    <location>
        <begin position="260"/>
        <end position="287"/>
    </location>
</feature>
<comment type="similarity">
    <text evidence="1">Belongs to the MobA/MobL family.</text>
</comment>
<keyword evidence="6" id="KW-1185">Reference proteome</keyword>
<sequence>MANYYLCMKNGKSINVVANFSYNMGIGKYSYKKNEVVYSQHHMPRWAASPEEFWQSYSLYDRANSSYKKIELSLQDELSLEENKKLLNQFLEKNIGMDYYHSVVIHEKDSSKANAKNIHAHIMICKRREDYLERNAIQFFSRYNVKTPELGGAIVDNDYWGKKKTLLNMRENWEKMINETFLENNIHTRVSCKSLKKQKEEALEKQDLILAECLDRPPIYIQNYILKKKQKTLTEDEIDKLEYYHDCKELRDLKNEVYLLRQEQIELALLEEEYKQEENNLFKEENFKDIYDLQSSIFDIALEKKVIEEQIANPILLHSSAIRLLNDEYVKLELQLETISKTEDSQKEMKIYEIESQMREIEETTKEEDISKKVEILLSELQENLQKINQKETIFFQELEEKINGLESTEETEKCYQNFQYKNWESNYMTLQSKRKEALSFRRDLQKIEKQLSQEQLDFSVYNSLTKGIYGKKIKELNGYEKQLRERKGMTTSEEERLEKMIRKVESDIISIKTQYRYAKGKNMFIRRKHMIKEKYYKEFIKIKNLLEKTELKVNFLKNSMSELPQEKQKEFKEKYQNQVREKMLKELIGKKNYLLRQKTNFEIELRDHNVNKIIHHAMTQGKSTEFIKTYNALDLKLKENISSKEMEEIKKEMNILSMEYTNLLKTIDKKQFLHHKDILYEKIGAKIKNIDIEVENIEKEITHVESLLVENVHYKGSIGNIKNFTPNYVKAELGEVLYAGLIHIEAEDKFEQRMKREMDFTR</sequence>
<evidence type="ECO:0000256" key="2">
    <source>
        <dbReference type="ARBA" id="ARBA00022971"/>
    </source>
</evidence>
<keyword evidence="2" id="KW-0184">Conjugation</keyword>
<evidence type="ECO:0000313" key="6">
    <source>
        <dbReference type="Proteomes" id="UP000002975"/>
    </source>
</evidence>
<dbReference type="RefSeq" id="WP_008800975.1">
    <property type="nucleotide sequence ID" value="NZ_GG657971.1"/>
</dbReference>
<gene>
    <name evidence="5" type="ORF">FSBG_00397</name>
</gene>
<evidence type="ECO:0000259" key="4">
    <source>
        <dbReference type="Pfam" id="PF03389"/>
    </source>
</evidence>
<dbReference type="InterPro" id="IPR005053">
    <property type="entry name" value="MobA_MobL"/>
</dbReference>
<name>E5BFL9_9FUSO</name>
<feature type="coiled-coil region" evidence="3">
    <location>
        <begin position="647"/>
        <end position="708"/>
    </location>
</feature>